<evidence type="ECO:0000313" key="3">
    <source>
        <dbReference type="Proteomes" id="UP000065511"/>
    </source>
</evidence>
<keyword evidence="3" id="KW-1185">Reference proteome</keyword>
<sequence length="179" mass="20332">MLKKKLSVTIVGVLVTMFSLFFIASEKASADGLLDYSVRSQFDSSVVLKARTKYTAWWGTVTNSAATDIIEGKSEVATTRTRIRVLDSVGTVCKDSGWSSPTSFNPEVVRSEVYWFNFFYRDLTDAGVGPFYVESYHSYKSKKTNQWYTFKVNHKEALNGKMVDWVYLEQNGGFFLDND</sequence>
<evidence type="ECO:0000313" key="4">
    <source>
        <dbReference type="Proteomes" id="UP000183039"/>
    </source>
</evidence>
<accession>A0A0S3KBL1</accession>
<evidence type="ECO:0000313" key="1">
    <source>
        <dbReference type="EMBL" id="ALS01621.1"/>
    </source>
</evidence>
<evidence type="ECO:0000313" key="2">
    <source>
        <dbReference type="EMBL" id="OJG85008.1"/>
    </source>
</evidence>
<dbReference type="KEGG" id="ess:ATZ33_09630"/>
<dbReference type="EMBL" id="CP013614">
    <property type="protein sequence ID" value="ALS01621.1"/>
    <property type="molecule type" value="Genomic_DNA"/>
</dbReference>
<proteinExistence type="predicted"/>
<reference evidence="1 3" key="2">
    <citation type="submission" date="2015-12" db="EMBL/GenBank/DDBJ databases">
        <authorList>
            <person name="Lauer A."/>
            <person name="Humrighouse B."/>
            <person name="Loparev V."/>
            <person name="Shewmaker P.L."/>
            <person name="Whitney A.M."/>
            <person name="McLaughlin R.W."/>
        </authorList>
    </citation>
    <scope>NUCLEOTIDE SEQUENCE [LARGE SCALE GENOMIC DNA]</scope>
    <source>
        <strain evidence="1 3">LMG 23085</strain>
    </source>
</reference>
<dbReference type="Proteomes" id="UP000065511">
    <property type="component" value="Chromosome"/>
</dbReference>
<gene>
    <name evidence="1" type="ORF">ATZ33_09630</name>
    <name evidence="2" type="ORF">RV15_GL002851</name>
</gene>
<name>A0A0S3KBL1_9ENTE</name>
<protein>
    <submittedName>
        <fullName evidence="2">Uncharacterized protein</fullName>
    </submittedName>
</protein>
<dbReference type="AlphaFoldDB" id="A0A0S3KBL1"/>
<dbReference type="RefSeq" id="WP_071879353.1">
    <property type="nucleotide sequence ID" value="NZ_JXLC01000041.1"/>
</dbReference>
<reference evidence="2 4" key="1">
    <citation type="submission" date="2014-12" db="EMBL/GenBank/DDBJ databases">
        <title>Draft genome sequences of 29 type strains of Enterococci.</title>
        <authorList>
            <person name="Zhong Z."/>
            <person name="Sun Z."/>
            <person name="Liu W."/>
            <person name="Zhang W."/>
            <person name="Zhang H."/>
        </authorList>
    </citation>
    <scope>NUCLEOTIDE SEQUENCE [LARGE SCALE GENOMIC DNA]</scope>
    <source>
        <strain evidence="2 4">DSM 22801</strain>
    </source>
</reference>
<dbReference type="EMBL" id="JXLC01000041">
    <property type="protein sequence ID" value="OJG85008.1"/>
    <property type="molecule type" value="Genomic_DNA"/>
</dbReference>
<organism evidence="2 4">
    <name type="scientific">Enterococcus silesiacus</name>
    <dbReference type="NCBI Taxonomy" id="332949"/>
    <lineage>
        <taxon>Bacteria</taxon>
        <taxon>Bacillati</taxon>
        <taxon>Bacillota</taxon>
        <taxon>Bacilli</taxon>
        <taxon>Lactobacillales</taxon>
        <taxon>Enterococcaceae</taxon>
        <taxon>Enterococcus</taxon>
    </lineage>
</organism>
<dbReference type="Proteomes" id="UP000183039">
    <property type="component" value="Unassembled WGS sequence"/>
</dbReference>